<dbReference type="Pfam" id="PF18705">
    <property type="entry name" value="DUF5643"/>
    <property type="match status" value="1"/>
</dbReference>
<dbReference type="Proteomes" id="UP000325517">
    <property type="component" value="Chromosome"/>
</dbReference>
<reference evidence="4 5" key="1">
    <citation type="submission" date="2018-07" db="EMBL/GenBank/DDBJ databases">
        <title>Complete genome sequence of Psychrobacillus sp. PB01, isolated from iceberg, and comparative genome analysis of Psychrobacillus strains.</title>
        <authorList>
            <person name="Lee P.C."/>
        </authorList>
    </citation>
    <scope>NUCLEOTIDE SEQUENCE [LARGE SCALE GENOMIC DNA]</scope>
    <source>
        <strain evidence="4 5">PB01</strain>
    </source>
</reference>
<evidence type="ECO:0000313" key="4">
    <source>
        <dbReference type="EMBL" id="QFF99116.1"/>
    </source>
</evidence>
<dbReference type="InterPro" id="IPR040680">
    <property type="entry name" value="DUF5643"/>
</dbReference>
<name>A0A5J6SMI0_9BACI</name>
<feature type="domain" description="DUF5643" evidence="3">
    <location>
        <begin position="221"/>
        <end position="332"/>
    </location>
</feature>
<sequence>MTNLNEQDWQKLTEALEAIEIPKEALHQARVKAVHQHRLTKRRKRRLCSVASVAAIVLLLFVTTIRVSPVFAQAVAKITGFSSIVNMIAYDKGISDIVENNYYEELGIVVTQGDYTLTLQSVVADYSGMTIFYNIESTFELSKVNITSFGVSQQGIPWGVTSSYNSSLVDGTLRADKVEIMSVDELSYDNMTFEFNLHLSDAAKTNFAVPFTLTTPIEQPKVYDVNQAVVVDGQTIDIKQLKISPLRAEIRLAADEQNTMQLLKFTSVRLIDENGEEWGKPSGGGMEFGNLRNGEVSLFIQSNYFRQPKKLTLVMEWIEALPKGSDYIEVDFEQKKVLYVPSELDIDVQVPSRNTLEVTYPTGTGGGQLLDGIVDQEGNDFSNNLIEMHVVKREVPFSTWVFTFDYDIAVNPIRLYINSYPLYLDGKVEIDIPLNE</sequence>
<dbReference type="OrthoDB" id="2725974at2"/>
<keyword evidence="1" id="KW-0812">Transmembrane</keyword>
<organism evidence="4 5">
    <name type="scientific">Psychrobacillus glaciei</name>
    <dbReference type="NCBI Taxonomy" id="2283160"/>
    <lineage>
        <taxon>Bacteria</taxon>
        <taxon>Bacillati</taxon>
        <taxon>Bacillota</taxon>
        <taxon>Bacilli</taxon>
        <taxon>Bacillales</taxon>
        <taxon>Bacillaceae</taxon>
        <taxon>Psychrobacillus</taxon>
    </lineage>
</organism>
<dbReference type="Gene3D" id="2.60.40.1630">
    <property type="entry name" value="bacillus anthracis domain"/>
    <property type="match status" value="1"/>
</dbReference>
<evidence type="ECO:0000256" key="1">
    <source>
        <dbReference type="SAM" id="Phobius"/>
    </source>
</evidence>
<dbReference type="InterPro" id="IPR025436">
    <property type="entry name" value="DUF4179"/>
</dbReference>
<feature type="domain" description="DUF4179" evidence="2">
    <location>
        <begin position="42"/>
        <end position="137"/>
    </location>
</feature>
<keyword evidence="5" id="KW-1185">Reference proteome</keyword>
<dbReference type="RefSeq" id="WP_151700048.1">
    <property type="nucleotide sequence ID" value="NZ_CP031223.1"/>
</dbReference>
<dbReference type="Pfam" id="PF13786">
    <property type="entry name" value="DUF4179"/>
    <property type="match status" value="1"/>
</dbReference>
<gene>
    <name evidence="4" type="ORF">PB01_09905</name>
</gene>
<proteinExistence type="predicted"/>
<accession>A0A5J6SMI0</accession>
<dbReference type="KEGG" id="psyo:PB01_09905"/>
<evidence type="ECO:0000259" key="3">
    <source>
        <dbReference type="Pfam" id="PF18705"/>
    </source>
</evidence>
<keyword evidence="1" id="KW-0472">Membrane</keyword>
<feature type="transmembrane region" description="Helical" evidence="1">
    <location>
        <begin position="47"/>
        <end position="67"/>
    </location>
</feature>
<evidence type="ECO:0000259" key="2">
    <source>
        <dbReference type="Pfam" id="PF13786"/>
    </source>
</evidence>
<dbReference type="EMBL" id="CP031223">
    <property type="protein sequence ID" value="QFF99116.1"/>
    <property type="molecule type" value="Genomic_DNA"/>
</dbReference>
<dbReference type="AlphaFoldDB" id="A0A5J6SMI0"/>
<keyword evidence="1" id="KW-1133">Transmembrane helix</keyword>
<protein>
    <submittedName>
        <fullName evidence="4">DUF4179 domain-containing protein</fullName>
    </submittedName>
</protein>
<evidence type="ECO:0000313" key="5">
    <source>
        <dbReference type="Proteomes" id="UP000325517"/>
    </source>
</evidence>